<dbReference type="Proteomes" id="UP000789901">
    <property type="component" value="Unassembled WGS sequence"/>
</dbReference>
<gene>
    <name evidence="1" type="ORF">GMARGA_LOCUS43716</name>
</gene>
<dbReference type="PANTHER" id="PTHR46880">
    <property type="entry name" value="RAS-ASSOCIATING DOMAIN-CONTAINING PROTEIN"/>
    <property type="match status" value="1"/>
</dbReference>
<keyword evidence="2" id="KW-1185">Reference proteome</keyword>
<accession>A0ABN7XK15</accession>
<feature type="non-terminal residue" evidence="1">
    <location>
        <position position="190"/>
    </location>
</feature>
<reference evidence="1 2" key="1">
    <citation type="submission" date="2021-06" db="EMBL/GenBank/DDBJ databases">
        <authorList>
            <person name="Kallberg Y."/>
            <person name="Tangrot J."/>
            <person name="Rosling A."/>
        </authorList>
    </citation>
    <scope>NUCLEOTIDE SEQUENCE [LARGE SCALE GENOMIC DNA]</scope>
    <source>
        <strain evidence="1 2">120-4 pot B 10/14</strain>
    </source>
</reference>
<dbReference type="PANTHER" id="PTHR46880:SF5">
    <property type="entry name" value="DUF4371 DOMAIN-CONTAINING PROTEIN"/>
    <property type="match status" value="1"/>
</dbReference>
<sequence>NTITHDKTCAIVSKHIANNIPVLRYLGLIKLEEVDAMGIMNNLNNFFLAKMLEPLKLLHFGSDGDSKMIGIRNSVSAKLKKLNPFMSNCHCIAHRLALAGKDSAKDVLYFLDYEITIKELYTYFANSHSRWQNLQLIQAQDNETPELSILQVVSTRWLSLSNAVSNLHQIIFSEIDALQADAVNNSTTKA</sequence>
<name>A0ABN7XK15_GIGMA</name>
<dbReference type="InterPro" id="IPR012337">
    <property type="entry name" value="RNaseH-like_sf"/>
</dbReference>
<proteinExistence type="predicted"/>
<dbReference type="SUPFAM" id="SSF53098">
    <property type="entry name" value="Ribonuclease H-like"/>
    <property type="match status" value="1"/>
</dbReference>
<organism evidence="1 2">
    <name type="scientific">Gigaspora margarita</name>
    <dbReference type="NCBI Taxonomy" id="4874"/>
    <lineage>
        <taxon>Eukaryota</taxon>
        <taxon>Fungi</taxon>
        <taxon>Fungi incertae sedis</taxon>
        <taxon>Mucoromycota</taxon>
        <taxon>Glomeromycotina</taxon>
        <taxon>Glomeromycetes</taxon>
        <taxon>Diversisporales</taxon>
        <taxon>Gigasporaceae</taxon>
        <taxon>Gigaspora</taxon>
    </lineage>
</organism>
<feature type="non-terminal residue" evidence="1">
    <location>
        <position position="1"/>
    </location>
</feature>
<dbReference type="EMBL" id="CAJVQB010143732">
    <property type="protein sequence ID" value="CAG8854895.1"/>
    <property type="molecule type" value="Genomic_DNA"/>
</dbReference>
<evidence type="ECO:0000313" key="2">
    <source>
        <dbReference type="Proteomes" id="UP000789901"/>
    </source>
</evidence>
<comment type="caution">
    <text evidence="1">The sequence shown here is derived from an EMBL/GenBank/DDBJ whole genome shotgun (WGS) entry which is preliminary data.</text>
</comment>
<protein>
    <submittedName>
        <fullName evidence="1">45909_t:CDS:1</fullName>
    </submittedName>
</protein>
<evidence type="ECO:0000313" key="1">
    <source>
        <dbReference type="EMBL" id="CAG8854895.1"/>
    </source>
</evidence>